<dbReference type="PANTHER" id="PTHR36453:SF1">
    <property type="entry name" value="RIGHT HANDED BETA HELIX DOMAIN-CONTAINING PROTEIN"/>
    <property type="match status" value="1"/>
</dbReference>
<evidence type="ECO:0000259" key="3">
    <source>
        <dbReference type="Pfam" id="PF21231"/>
    </source>
</evidence>
<dbReference type="InterPro" id="IPR048482">
    <property type="entry name" value="GH141_ins"/>
</dbReference>
<gene>
    <name evidence="4" type="ORF">EDD27_2281</name>
</gene>
<evidence type="ECO:0000313" key="4">
    <source>
        <dbReference type="EMBL" id="RVX39904.1"/>
    </source>
</evidence>
<feature type="signal peptide" evidence="1">
    <location>
        <begin position="1"/>
        <end position="34"/>
    </location>
</feature>
<dbReference type="Gene3D" id="2.60.120.200">
    <property type="match status" value="1"/>
</dbReference>
<feature type="domain" description="Alpha-galactosidase NEW3" evidence="2">
    <location>
        <begin position="698"/>
        <end position="760"/>
    </location>
</feature>
<accession>A0A438M2B1</accession>
<evidence type="ECO:0000313" key="5">
    <source>
        <dbReference type="Proteomes" id="UP000284824"/>
    </source>
</evidence>
<dbReference type="RefSeq" id="WP_127932352.1">
    <property type="nucleotide sequence ID" value="NZ_SAUN01000001.1"/>
</dbReference>
<dbReference type="Gene3D" id="2.60.40.10">
    <property type="entry name" value="Immunoglobulins"/>
    <property type="match status" value="1"/>
</dbReference>
<evidence type="ECO:0000256" key="1">
    <source>
        <dbReference type="SAM" id="SignalP"/>
    </source>
</evidence>
<dbReference type="GO" id="GO:0005975">
    <property type="term" value="P:carbohydrate metabolic process"/>
    <property type="evidence" value="ECO:0007669"/>
    <property type="project" value="UniProtKB-ARBA"/>
</dbReference>
<organism evidence="4 5">
    <name type="scientific">Nonomuraea polychroma</name>
    <dbReference type="NCBI Taxonomy" id="46176"/>
    <lineage>
        <taxon>Bacteria</taxon>
        <taxon>Bacillati</taxon>
        <taxon>Actinomycetota</taxon>
        <taxon>Actinomycetes</taxon>
        <taxon>Streptosporangiales</taxon>
        <taxon>Streptosporangiaceae</taxon>
        <taxon>Nonomuraea</taxon>
    </lineage>
</organism>
<name>A0A438M2B1_9ACTN</name>
<dbReference type="SMART" id="SM00710">
    <property type="entry name" value="PbH1"/>
    <property type="match status" value="7"/>
</dbReference>
<dbReference type="Gene3D" id="2.160.20.10">
    <property type="entry name" value="Single-stranded right-handed beta-helix, Pectin lyase-like"/>
    <property type="match status" value="2"/>
</dbReference>
<dbReference type="PANTHER" id="PTHR36453">
    <property type="entry name" value="SECRETED PROTEIN-RELATED"/>
    <property type="match status" value="1"/>
</dbReference>
<dbReference type="InterPro" id="IPR012334">
    <property type="entry name" value="Pectin_lyas_fold"/>
</dbReference>
<comment type="caution">
    <text evidence="4">The sequence shown here is derived from an EMBL/GenBank/DDBJ whole genome shotgun (WGS) entry which is preliminary data.</text>
</comment>
<reference evidence="4 5" key="1">
    <citation type="submission" date="2019-01" db="EMBL/GenBank/DDBJ databases">
        <title>Sequencing the genomes of 1000 actinobacteria strains.</title>
        <authorList>
            <person name="Klenk H.-P."/>
        </authorList>
    </citation>
    <scope>NUCLEOTIDE SEQUENCE [LARGE SCALE GENOMIC DNA]</scope>
    <source>
        <strain evidence="4 5">DSM 43925</strain>
    </source>
</reference>
<evidence type="ECO:0000259" key="2">
    <source>
        <dbReference type="Pfam" id="PF10633"/>
    </source>
</evidence>
<dbReference type="Proteomes" id="UP000284824">
    <property type="component" value="Unassembled WGS sequence"/>
</dbReference>
<dbReference type="SUPFAM" id="SSF51126">
    <property type="entry name" value="Pectin lyase-like"/>
    <property type="match status" value="1"/>
</dbReference>
<dbReference type="Pfam" id="PF21231">
    <property type="entry name" value="GH141_M"/>
    <property type="match status" value="1"/>
</dbReference>
<dbReference type="AlphaFoldDB" id="A0A438M2B1"/>
<dbReference type="InterPro" id="IPR011050">
    <property type="entry name" value="Pectin_lyase_fold/virulence"/>
</dbReference>
<feature type="chain" id="PRO_5019436166" evidence="1">
    <location>
        <begin position="35"/>
        <end position="985"/>
    </location>
</feature>
<dbReference type="OrthoDB" id="227157at2"/>
<sequence>MRPSLVLHRRTSAAASAALLIAAGLIVGPVAARAEATARGDQTIVVAPAGAKNADDKGPASAGRPLATLEEAQRRARQAAAEGNRDVTVELLDGTYRLTAPLRFDAADSGRNGHTVTWKARRGAKPVLTGAKPVTGWVLDDAATGVYKAQVGTGFDSRQLYVDGVMAQRARTKLARDDIKLNATGFTVNNPGLAYLATLPDQKRIDFQAMLSFTNRFAPVQSISGSTVVMQQPAWDNNTYGYDTIQSPFRTPTFFLLNSRKFLDEPGEWYLDTSAGTLYYKPLAGQDLSRARVELPRLESLLQVGGTYDEPARNLRFEGLTFTGTTWMHPSTADGYANQQTGTFISGVQPHRPTDAFTSCAVGCKGFEGARNGWAQAPAAVQVSAAENVSFAGATFVNLGSVGLGIGNDANAHASGVGLGAHKVTVTGSTFTASAGGGIVVGGVRPDAHHPSDPRMVNSDIKISDNRVYATALEYQDQDAIFASYVTRLTIEHNYVSDMPYTGIGVGFGWGANDPGGSPEYINRGLYDFQPIYDTPTTSSDVRVVGNHVRNVIQTMNDAGCIYTLSAMSRSTIDENYCENSGQLGLYFDEGSRYLSANRNVFVNTAGQWAHANNQNGNHTGNLTLTGNFATNPAITGIVNGQRGNVTRDNTAITSGNLPIAASEVIHKAGPTGQYRGPADPQRPPVGAYLVAEPVSVSAGGTSTVTATVANIGDSPASGLRARITVPERWQAVPIGEPLKPDLPAGASATVSWKVTAPGSVTTPVDRAPVTMSLTFQAGRTEYALKRSLTLTALNPLTSLKGYGSVPSRFAEAGSAYAILTSGTDIWQDGGGSFDEYGAIYQDDAVGTTATVTARVTEMDNTNSWAKAGVVIRNDLTAAASSPGYAVMVVTPGNGVAFQWDSNGNGYLDSFSAVSGTKAPAWVRLVRSGNEVSGYYSTNGTDWIKVGPTATLPGIAGTQDAGLIATSHAAGVTGQFSFSDFRVST</sequence>
<dbReference type="InterPro" id="IPR018905">
    <property type="entry name" value="A-galactase_NEW3"/>
</dbReference>
<dbReference type="Pfam" id="PF10633">
    <property type="entry name" value="NPCBM_assoc"/>
    <property type="match status" value="1"/>
</dbReference>
<keyword evidence="5" id="KW-1185">Reference proteome</keyword>
<dbReference type="EMBL" id="SAUN01000001">
    <property type="protein sequence ID" value="RVX39904.1"/>
    <property type="molecule type" value="Genomic_DNA"/>
</dbReference>
<feature type="domain" description="GH141-like insertion" evidence="3">
    <location>
        <begin position="245"/>
        <end position="282"/>
    </location>
</feature>
<dbReference type="InterPro" id="IPR006626">
    <property type="entry name" value="PbH1"/>
</dbReference>
<keyword evidence="1" id="KW-0732">Signal</keyword>
<proteinExistence type="predicted"/>
<dbReference type="InterPro" id="IPR013783">
    <property type="entry name" value="Ig-like_fold"/>
</dbReference>
<protein>
    <submittedName>
        <fullName evidence="4">Alpha-galactosidase-like protein</fullName>
    </submittedName>
</protein>